<dbReference type="Gene3D" id="2.60.40.4370">
    <property type="match status" value="1"/>
</dbReference>
<keyword evidence="4" id="KW-1185">Reference proteome</keyword>
<feature type="compositionally biased region" description="Basic and acidic residues" evidence="1">
    <location>
        <begin position="307"/>
        <end position="321"/>
    </location>
</feature>
<name>A0A8H5D180_9AGAR</name>
<accession>A0A8H5D180</accession>
<organism evidence="3 4">
    <name type="scientific">Collybiopsis confluens</name>
    <dbReference type="NCBI Taxonomy" id="2823264"/>
    <lineage>
        <taxon>Eukaryota</taxon>
        <taxon>Fungi</taxon>
        <taxon>Dikarya</taxon>
        <taxon>Basidiomycota</taxon>
        <taxon>Agaricomycotina</taxon>
        <taxon>Agaricomycetes</taxon>
        <taxon>Agaricomycetidae</taxon>
        <taxon>Agaricales</taxon>
        <taxon>Marasmiineae</taxon>
        <taxon>Omphalotaceae</taxon>
        <taxon>Collybiopsis</taxon>
    </lineage>
</organism>
<dbReference type="EMBL" id="JAACJN010000296">
    <property type="protein sequence ID" value="KAF5350302.1"/>
    <property type="molecule type" value="Genomic_DNA"/>
</dbReference>
<sequence>MSATFTAIPNINSLCPGYKHVEEFGADDEYEDEDVEEFYVTLDLGSAEPTLIPSSSTYRLVGLDTPTPFMQLSGTVLQGKYENLLGTELFFTESKDNQDRTKRHLSYVSATSQRIRFREVLLRPKAPSASADASTGTATSDVEMTGPSTSSPAKQGGAPNQTEYHTDDDSTTMTTSAVNRMTGKSEPRKRRRSKMTSTADTVSNHDAASVDRAPGKQASKNAKDKDQGIEKEKVIVDDEEEEAEQTEDLNATNSVMEVDGEDRQLDDSEDDLYEGAIVLDEQMDVVESEIPSRRPEAMMDGGQGRDSGAEPDHIEHGHESDTGIDDLID</sequence>
<dbReference type="InterPro" id="IPR042771">
    <property type="entry name" value="GTF3C6-like"/>
</dbReference>
<evidence type="ECO:0000256" key="1">
    <source>
        <dbReference type="SAM" id="MobiDB-lite"/>
    </source>
</evidence>
<reference evidence="3 4" key="1">
    <citation type="journal article" date="2020" name="ISME J.">
        <title>Uncovering the hidden diversity of litter-decomposition mechanisms in mushroom-forming fungi.</title>
        <authorList>
            <person name="Floudas D."/>
            <person name="Bentzer J."/>
            <person name="Ahren D."/>
            <person name="Johansson T."/>
            <person name="Persson P."/>
            <person name="Tunlid A."/>
        </authorList>
    </citation>
    <scope>NUCLEOTIDE SEQUENCE [LARGE SCALE GENOMIC DNA]</scope>
    <source>
        <strain evidence="3 4">CBS 406.79</strain>
    </source>
</reference>
<dbReference type="Pfam" id="PF10419">
    <property type="entry name" value="TFIIIC_sub6"/>
    <property type="match status" value="1"/>
</dbReference>
<protein>
    <recommendedName>
        <fullName evidence="2">Transcription factor TFIIIC triple barrel domain-containing protein</fullName>
    </recommendedName>
</protein>
<dbReference type="OrthoDB" id="1877767at2759"/>
<dbReference type="InterPro" id="IPR019481">
    <property type="entry name" value="TFIIIC_triple_barrel"/>
</dbReference>
<dbReference type="GO" id="GO:0000127">
    <property type="term" value="C:transcription factor TFIIIC complex"/>
    <property type="evidence" value="ECO:0007669"/>
    <property type="project" value="TreeGrafter"/>
</dbReference>
<evidence type="ECO:0000313" key="4">
    <source>
        <dbReference type="Proteomes" id="UP000518752"/>
    </source>
</evidence>
<gene>
    <name evidence="3" type="ORF">D9757_013193</name>
</gene>
<dbReference type="AlphaFoldDB" id="A0A8H5D180"/>
<dbReference type="Proteomes" id="UP000518752">
    <property type="component" value="Unassembled WGS sequence"/>
</dbReference>
<proteinExistence type="predicted"/>
<feature type="compositionally biased region" description="Acidic residues" evidence="1">
    <location>
        <begin position="237"/>
        <end position="247"/>
    </location>
</feature>
<feature type="compositionally biased region" description="Polar residues" evidence="1">
    <location>
        <begin position="146"/>
        <end position="163"/>
    </location>
</feature>
<feature type="compositionally biased region" description="Basic and acidic residues" evidence="1">
    <location>
        <begin position="221"/>
        <end position="236"/>
    </location>
</feature>
<comment type="caution">
    <text evidence="3">The sequence shown here is derived from an EMBL/GenBank/DDBJ whole genome shotgun (WGS) entry which is preliminary data.</text>
</comment>
<feature type="region of interest" description="Disordered" evidence="1">
    <location>
        <begin position="125"/>
        <end position="329"/>
    </location>
</feature>
<dbReference type="GO" id="GO:0006383">
    <property type="term" value="P:transcription by RNA polymerase III"/>
    <property type="evidence" value="ECO:0007669"/>
    <property type="project" value="InterPro"/>
</dbReference>
<evidence type="ECO:0000313" key="3">
    <source>
        <dbReference type="EMBL" id="KAF5350302.1"/>
    </source>
</evidence>
<dbReference type="PANTHER" id="PTHR21860">
    <property type="entry name" value="TRANSCRIPTION INITIATION FACTOR IIIC TFIIIC , POLYPEPTIDE 6-RELATED"/>
    <property type="match status" value="1"/>
</dbReference>
<evidence type="ECO:0000259" key="2">
    <source>
        <dbReference type="Pfam" id="PF10419"/>
    </source>
</evidence>
<feature type="compositionally biased region" description="Polar residues" evidence="1">
    <location>
        <begin position="195"/>
        <end position="206"/>
    </location>
</feature>
<feature type="compositionally biased region" description="Low complexity" evidence="1">
    <location>
        <begin position="128"/>
        <end position="141"/>
    </location>
</feature>
<feature type="domain" description="Transcription factor TFIIIC triple barrel" evidence="2">
    <location>
        <begin position="34"/>
        <end position="122"/>
    </location>
</feature>
<dbReference type="PANTHER" id="PTHR21860:SF2">
    <property type="entry name" value="GENERAL TRANSCRIPTION FACTOR 3C POLYPEPTIDE 6"/>
    <property type="match status" value="1"/>
</dbReference>